<evidence type="ECO:0000256" key="2">
    <source>
        <dbReference type="ARBA" id="ARBA00004651"/>
    </source>
</evidence>
<dbReference type="PRINTS" id="PR01830">
    <property type="entry name" value="TRACEAMINER"/>
</dbReference>
<evidence type="ECO:0000259" key="16">
    <source>
        <dbReference type="PROSITE" id="PS50262"/>
    </source>
</evidence>
<keyword evidence="18" id="KW-1185">Reference proteome</keyword>
<dbReference type="InterPro" id="IPR050569">
    <property type="entry name" value="TAAR"/>
</dbReference>
<dbReference type="GO" id="GO:0005886">
    <property type="term" value="C:plasma membrane"/>
    <property type="evidence" value="ECO:0007669"/>
    <property type="project" value="UniProtKB-SubCell"/>
</dbReference>
<keyword evidence="6 15" id="KW-1133">Transmembrane helix</keyword>
<dbReference type="PRINTS" id="PR00237">
    <property type="entry name" value="GPCRRHODOPSN"/>
</dbReference>
<dbReference type="Proteomes" id="UP001591681">
    <property type="component" value="Unassembled WGS sequence"/>
</dbReference>
<evidence type="ECO:0000256" key="6">
    <source>
        <dbReference type="ARBA" id="ARBA00022989"/>
    </source>
</evidence>
<dbReference type="PROSITE" id="PS50262">
    <property type="entry name" value="G_PROTEIN_RECEP_F1_2"/>
    <property type="match status" value="1"/>
</dbReference>
<keyword evidence="8 15" id="KW-0472">Membrane</keyword>
<evidence type="ECO:0000256" key="4">
    <source>
        <dbReference type="ARBA" id="ARBA00022692"/>
    </source>
</evidence>
<evidence type="ECO:0000313" key="18">
    <source>
        <dbReference type="Proteomes" id="UP001591681"/>
    </source>
</evidence>
<keyword evidence="7 14" id="KW-0297">G-protein coupled receptor</keyword>
<evidence type="ECO:0000256" key="10">
    <source>
        <dbReference type="ARBA" id="ARBA00023170"/>
    </source>
</evidence>
<feature type="transmembrane region" description="Helical" evidence="15">
    <location>
        <begin position="260"/>
        <end position="283"/>
    </location>
</feature>
<evidence type="ECO:0000256" key="3">
    <source>
        <dbReference type="ARBA" id="ARBA00022475"/>
    </source>
</evidence>
<dbReference type="EMBL" id="JBHFQA010000019">
    <property type="protein sequence ID" value="KAL2082513.1"/>
    <property type="molecule type" value="Genomic_DNA"/>
</dbReference>
<gene>
    <name evidence="17" type="ORF">ACEWY4_022331</name>
</gene>
<evidence type="ECO:0000256" key="15">
    <source>
        <dbReference type="SAM" id="Phobius"/>
    </source>
</evidence>
<dbReference type="SUPFAM" id="SSF81321">
    <property type="entry name" value="Family A G protein-coupled receptor-like"/>
    <property type="match status" value="1"/>
</dbReference>
<dbReference type="SMART" id="SM01381">
    <property type="entry name" value="7TM_GPCR_Srsx"/>
    <property type="match status" value="1"/>
</dbReference>
<comment type="subcellular location">
    <subcellularLocation>
        <location evidence="2">Cell membrane</location>
        <topology evidence="2">Multi-pass membrane protein</topology>
    </subcellularLocation>
    <subcellularLocation>
        <location evidence="1">Endoplasmic reticulum membrane</location>
        <topology evidence="1">Multi-pass membrane protein</topology>
    </subcellularLocation>
</comment>
<feature type="transmembrane region" description="Helical" evidence="15">
    <location>
        <begin position="111"/>
        <end position="132"/>
    </location>
</feature>
<organism evidence="17 18">
    <name type="scientific">Coilia grayii</name>
    <name type="common">Gray's grenadier anchovy</name>
    <dbReference type="NCBI Taxonomy" id="363190"/>
    <lineage>
        <taxon>Eukaryota</taxon>
        <taxon>Metazoa</taxon>
        <taxon>Chordata</taxon>
        <taxon>Craniata</taxon>
        <taxon>Vertebrata</taxon>
        <taxon>Euteleostomi</taxon>
        <taxon>Actinopterygii</taxon>
        <taxon>Neopterygii</taxon>
        <taxon>Teleostei</taxon>
        <taxon>Clupei</taxon>
        <taxon>Clupeiformes</taxon>
        <taxon>Clupeoidei</taxon>
        <taxon>Engraulidae</taxon>
        <taxon>Coilinae</taxon>
        <taxon>Coilia</taxon>
    </lineage>
</organism>
<evidence type="ECO:0000256" key="8">
    <source>
        <dbReference type="ARBA" id="ARBA00023136"/>
    </source>
</evidence>
<dbReference type="InterPro" id="IPR000276">
    <property type="entry name" value="GPCR_Rhodpsn"/>
</dbReference>
<feature type="transmembrane region" description="Helical" evidence="15">
    <location>
        <begin position="209"/>
        <end position="229"/>
    </location>
</feature>
<sequence length="343" mass="38355">MDLRGIGFAGTAESIPLCHEFLNGSCPKFTYPTAFRVPLYVFFGTSVVLTVVGNLLVIITVVHFKQLHTPTNYLILSLAVSDLLLGGFVMPPSMIRSIESCWYFGEWFCKIHTSTDVMCCTASILNLSLISIDRYYAIGKPLQYNAKITGKAIAVMISVSWGISAVVGFGMVFLELNILGIEDFYYSFTCTGGCVLLQSVASSTVSSLLSFYIPGVIMLCIYLKIYLIAQQQVRSIHNKHMQSKSSAAASKMERKATKTLAIIMGVFLSFWLPFFICNIIDPLTGYSIPPLWFDMVVWIGYFNSTCNPLVYALFYSWFRKAFRIILLGKIFQSDSSKSNLFME</sequence>
<dbReference type="PANTHER" id="PTHR24249">
    <property type="entry name" value="HISTAMINE RECEPTOR-RELATED G-PROTEIN COUPLED RECEPTOR"/>
    <property type="match status" value="1"/>
</dbReference>
<dbReference type="FunFam" id="1.20.1070.10:FF:000030">
    <property type="entry name" value="trace amine-associated receptor 1"/>
    <property type="match status" value="1"/>
</dbReference>
<dbReference type="InterPro" id="IPR017452">
    <property type="entry name" value="GPCR_Rhodpsn_7TM"/>
</dbReference>
<evidence type="ECO:0000256" key="14">
    <source>
        <dbReference type="RuleBase" id="RU000688"/>
    </source>
</evidence>
<dbReference type="InterPro" id="IPR009132">
    <property type="entry name" value="TAAR_fam"/>
</dbReference>
<keyword evidence="4 14" id="KW-0812">Transmembrane</keyword>
<dbReference type="PROSITE" id="PS00237">
    <property type="entry name" value="G_PROTEIN_RECEP_F1_1"/>
    <property type="match status" value="1"/>
</dbReference>
<dbReference type="PANTHER" id="PTHR24249:SF415">
    <property type="entry name" value="TRACE AMINE-ASSOCIATED RECEPTOR 1"/>
    <property type="match status" value="1"/>
</dbReference>
<dbReference type="Pfam" id="PF00001">
    <property type="entry name" value="7tm_1"/>
    <property type="match status" value="1"/>
</dbReference>
<dbReference type="GO" id="GO:0004930">
    <property type="term" value="F:G protein-coupled receptor activity"/>
    <property type="evidence" value="ECO:0007669"/>
    <property type="project" value="UniProtKB-KW"/>
</dbReference>
<dbReference type="AlphaFoldDB" id="A0ABD1J5Q3"/>
<evidence type="ECO:0000256" key="13">
    <source>
        <dbReference type="ARBA" id="ARBA00039439"/>
    </source>
</evidence>
<proteinExistence type="inferred from homology"/>
<dbReference type="GO" id="GO:0005789">
    <property type="term" value="C:endoplasmic reticulum membrane"/>
    <property type="evidence" value="ECO:0007669"/>
    <property type="project" value="UniProtKB-SubCell"/>
</dbReference>
<keyword evidence="9" id="KW-1015">Disulfide bond</keyword>
<dbReference type="PRINTS" id="PR01831">
    <property type="entry name" value="TRACEAMINE1R"/>
</dbReference>
<keyword evidence="5" id="KW-0256">Endoplasmic reticulum</keyword>
<evidence type="ECO:0000256" key="11">
    <source>
        <dbReference type="ARBA" id="ARBA00023180"/>
    </source>
</evidence>
<feature type="transmembrane region" description="Helical" evidence="15">
    <location>
        <begin position="153"/>
        <end position="174"/>
    </location>
</feature>
<name>A0ABD1J5Q3_9TELE</name>
<keyword evidence="3" id="KW-1003">Cell membrane</keyword>
<evidence type="ECO:0000256" key="1">
    <source>
        <dbReference type="ARBA" id="ARBA00004477"/>
    </source>
</evidence>
<accession>A0ABD1J5Q3</accession>
<reference evidence="17 18" key="1">
    <citation type="submission" date="2024-09" db="EMBL/GenBank/DDBJ databases">
        <title>A chromosome-level genome assembly of Gray's grenadier anchovy, Coilia grayii.</title>
        <authorList>
            <person name="Fu Z."/>
        </authorList>
    </citation>
    <scope>NUCLEOTIDE SEQUENCE [LARGE SCALE GENOMIC DNA]</scope>
    <source>
        <strain evidence="17">G4</strain>
        <tissue evidence="17">Muscle</tissue>
    </source>
</reference>
<feature type="transmembrane region" description="Helical" evidence="15">
    <location>
        <begin position="73"/>
        <end position="91"/>
    </location>
</feature>
<keyword evidence="12 14" id="KW-0807">Transducer</keyword>
<keyword evidence="10 14" id="KW-0675">Receptor</keyword>
<evidence type="ECO:0000313" key="17">
    <source>
        <dbReference type="EMBL" id="KAL2082513.1"/>
    </source>
</evidence>
<evidence type="ECO:0000256" key="5">
    <source>
        <dbReference type="ARBA" id="ARBA00022824"/>
    </source>
</evidence>
<feature type="transmembrane region" description="Helical" evidence="15">
    <location>
        <begin position="39"/>
        <end position="61"/>
    </location>
</feature>
<keyword evidence="11" id="KW-0325">Glycoprotein</keyword>
<evidence type="ECO:0000256" key="7">
    <source>
        <dbReference type="ARBA" id="ARBA00023040"/>
    </source>
</evidence>
<feature type="transmembrane region" description="Helical" evidence="15">
    <location>
        <begin position="295"/>
        <end position="318"/>
    </location>
</feature>
<evidence type="ECO:0000256" key="9">
    <source>
        <dbReference type="ARBA" id="ARBA00023157"/>
    </source>
</evidence>
<dbReference type="Gene3D" id="1.20.1070.10">
    <property type="entry name" value="Rhodopsin 7-helix transmembrane proteins"/>
    <property type="match status" value="1"/>
</dbReference>
<comment type="caution">
    <text evidence="17">The sequence shown here is derived from an EMBL/GenBank/DDBJ whole genome shotgun (WGS) entry which is preliminary data.</text>
</comment>
<protein>
    <recommendedName>
        <fullName evidence="13">Trace amine-associated receptor 1</fullName>
    </recommendedName>
</protein>
<dbReference type="CDD" id="cd15314">
    <property type="entry name" value="7tmA_TAAR1"/>
    <property type="match status" value="1"/>
</dbReference>
<evidence type="ECO:0000256" key="12">
    <source>
        <dbReference type="ARBA" id="ARBA00023224"/>
    </source>
</evidence>
<comment type="similarity">
    <text evidence="14">Belongs to the G-protein coupled receptor 1 family.</text>
</comment>
<feature type="domain" description="G-protein coupled receptors family 1 profile" evidence="16">
    <location>
        <begin position="53"/>
        <end position="311"/>
    </location>
</feature>
<dbReference type="InterPro" id="IPR009133">
    <property type="entry name" value="TAAR1"/>
</dbReference>